<evidence type="ECO:0000256" key="2">
    <source>
        <dbReference type="SAM" id="Coils"/>
    </source>
</evidence>
<accession>A0ABR4GR25</accession>
<dbReference type="InterPro" id="IPR047122">
    <property type="entry name" value="Trans-enoyl_RdTase-like"/>
</dbReference>
<dbReference type="InterPro" id="IPR036291">
    <property type="entry name" value="NAD(P)-bd_dom_sf"/>
</dbReference>
<keyword evidence="1" id="KW-0560">Oxidoreductase</keyword>
<sequence length="308" mass="34155">MADWLIDNNQVTTVRSSLGERVASSSKVDNKVDRFEQGAKEALTGLSERLEGVEEDLKLLRNEVKGVQSQFTSFPQETNARFDNPRGQCAELRSSLSNTTAIQLNALRKLSDDPIEPVSALITVQGKLVSAIAPDFPQTVREFWQLTSNMSALLRLAEHYSVTGWERWQRNNSDETDRTEFAELDIAVAANLVRSYGARHVFDYKDEEVVSKINAAVPNVSHTFNTIGNSTSSSSASQTLRDGKGRLYTASKEDHELASELFEKLPDWLGQGTVKPGHPKVLRGLDAVSEGFQGYRDGKISAYKIDCL</sequence>
<dbReference type="PANTHER" id="PTHR45348:SF2">
    <property type="entry name" value="ZINC-TYPE ALCOHOL DEHYDROGENASE-LIKE PROTEIN C2E1P3.01"/>
    <property type="match status" value="1"/>
</dbReference>
<evidence type="ECO:0000313" key="3">
    <source>
        <dbReference type="EMBL" id="KAL2801529.1"/>
    </source>
</evidence>
<dbReference type="Gene3D" id="3.90.180.10">
    <property type="entry name" value="Medium-chain alcohol dehydrogenases, catalytic domain"/>
    <property type="match status" value="1"/>
</dbReference>
<feature type="coiled-coil region" evidence="2">
    <location>
        <begin position="43"/>
        <end position="70"/>
    </location>
</feature>
<protein>
    <submittedName>
        <fullName evidence="3">Uncharacterized protein</fullName>
    </submittedName>
</protein>
<keyword evidence="2" id="KW-0175">Coiled coil</keyword>
<dbReference type="PANTHER" id="PTHR45348">
    <property type="entry name" value="HYPOTHETICAL OXIDOREDUCTASE (EUROFUNG)"/>
    <property type="match status" value="1"/>
</dbReference>
<dbReference type="Proteomes" id="UP001610334">
    <property type="component" value="Unassembled WGS sequence"/>
</dbReference>
<keyword evidence="4" id="KW-1185">Reference proteome</keyword>
<dbReference type="Gene3D" id="3.40.50.720">
    <property type="entry name" value="NAD(P)-binding Rossmann-like Domain"/>
    <property type="match status" value="2"/>
</dbReference>
<reference evidence="3 4" key="1">
    <citation type="submission" date="2024-07" db="EMBL/GenBank/DDBJ databases">
        <title>Section-level genome sequencing and comparative genomics of Aspergillus sections Usti and Cavernicolus.</title>
        <authorList>
            <consortium name="Lawrence Berkeley National Laboratory"/>
            <person name="Nybo J.L."/>
            <person name="Vesth T.C."/>
            <person name="Theobald S."/>
            <person name="Frisvad J.C."/>
            <person name="Larsen T.O."/>
            <person name="Kjaerboelling I."/>
            <person name="Rothschild-Mancinelli K."/>
            <person name="Lyhne E.K."/>
            <person name="Kogle M.E."/>
            <person name="Barry K."/>
            <person name="Clum A."/>
            <person name="Na H."/>
            <person name="Ledsgaard L."/>
            <person name="Lin J."/>
            <person name="Lipzen A."/>
            <person name="Kuo A."/>
            <person name="Riley R."/>
            <person name="Mondo S."/>
            <person name="Labutti K."/>
            <person name="Haridas S."/>
            <person name="Pangalinan J."/>
            <person name="Salamov A.A."/>
            <person name="Simmons B.A."/>
            <person name="Magnuson J.K."/>
            <person name="Chen J."/>
            <person name="Drula E."/>
            <person name="Henrissat B."/>
            <person name="Wiebenga A."/>
            <person name="Lubbers R.J."/>
            <person name="Gomes A.C."/>
            <person name="Makela M.R."/>
            <person name="Stajich J."/>
            <person name="Grigoriev I.V."/>
            <person name="Mortensen U.H."/>
            <person name="De Vries R.P."/>
            <person name="Baker S.E."/>
            <person name="Andersen M.R."/>
        </authorList>
    </citation>
    <scope>NUCLEOTIDE SEQUENCE [LARGE SCALE GENOMIC DNA]</scope>
    <source>
        <strain evidence="3 4">CBS 588.65</strain>
    </source>
</reference>
<organism evidence="3 4">
    <name type="scientific">Aspergillus granulosus</name>
    <dbReference type="NCBI Taxonomy" id="176169"/>
    <lineage>
        <taxon>Eukaryota</taxon>
        <taxon>Fungi</taxon>
        <taxon>Dikarya</taxon>
        <taxon>Ascomycota</taxon>
        <taxon>Pezizomycotina</taxon>
        <taxon>Eurotiomycetes</taxon>
        <taxon>Eurotiomycetidae</taxon>
        <taxon>Eurotiales</taxon>
        <taxon>Aspergillaceae</taxon>
        <taxon>Aspergillus</taxon>
        <taxon>Aspergillus subgen. Nidulantes</taxon>
    </lineage>
</organism>
<evidence type="ECO:0000256" key="1">
    <source>
        <dbReference type="ARBA" id="ARBA00023002"/>
    </source>
</evidence>
<gene>
    <name evidence="3" type="ORF">BJX63DRAFT_438749</name>
</gene>
<proteinExistence type="predicted"/>
<comment type="caution">
    <text evidence="3">The sequence shown here is derived from an EMBL/GenBank/DDBJ whole genome shotgun (WGS) entry which is preliminary data.</text>
</comment>
<name>A0ABR4GR25_9EURO</name>
<dbReference type="EMBL" id="JBFXLT010000354">
    <property type="protein sequence ID" value="KAL2801529.1"/>
    <property type="molecule type" value="Genomic_DNA"/>
</dbReference>
<evidence type="ECO:0000313" key="4">
    <source>
        <dbReference type="Proteomes" id="UP001610334"/>
    </source>
</evidence>
<dbReference type="SUPFAM" id="SSF51735">
    <property type="entry name" value="NAD(P)-binding Rossmann-fold domains"/>
    <property type="match status" value="1"/>
</dbReference>